<gene>
    <name evidence="1" type="ORF">VBRA1451_LOCUS25143</name>
</gene>
<protein>
    <submittedName>
        <fullName evidence="1">Uncharacterized protein</fullName>
    </submittedName>
</protein>
<dbReference type="EMBL" id="HBGB01042700">
    <property type="protein sequence ID" value="CAD9070061.1"/>
    <property type="molecule type" value="Transcribed_RNA"/>
</dbReference>
<evidence type="ECO:0000313" key="1">
    <source>
        <dbReference type="EMBL" id="CAD9070061.1"/>
    </source>
</evidence>
<dbReference type="AlphaFoldDB" id="A0A7S1KEL4"/>
<sequence length="141" mass="15407">MMVAANKMGDTARKMGDEANKMAQTALDSINSAHRQMASITKGPRNFPADLPSEAVWDAFESLEVDRSAEQDDNPCTNEYNNQECQGREDGTLRIDGAECGRLRSEARAGCVCDAAEGKCVPTDEYVHTGDFLQFARPAGW</sequence>
<reference evidence="1" key="1">
    <citation type="submission" date="2021-01" db="EMBL/GenBank/DDBJ databases">
        <authorList>
            <person name="Corre E."/>
            <person name="Pelletier E."/>
            <person name="Niang G."/>
            <person name="Scheremetjew M."/>
            <person name="Finn R."/>
            <person name="Kale V."/>
            <person name="Holt S."/>
            <person name="Cochrane G."/>
            <person name="Meng A."/>
            <person name="Brown T."/>
            <person name="Cohen L."/>
        </authorList>
    </citation>
    <scope>NUCLEOTIDE SEQUENCE</scope>
    <source>
        <strain evidence="1">CCMP3346</strain>
    </source>
</reference>
<name>A0A7S1KEL4_9ALVE</name>
<accession>A0A7S1KEL4</accession>
<proteinExistence type="predicted"/>
<organism evidence="1">
    <name type="scientific">Vitrella brassicaformis</name>
    <dbReference type="NCBI Taxonomy" id="1169539"/>
    <lineage>
        <taxon>Eukaryota</taxon>
        <taxon>Sar</taxon>
        <taxon>Alveolata</taxon>
        <taxon>Colpodellida</taxon>
        <taxon>Vitrellaceae</taxon>
        <taxon>Vitrella</taxon>
    </lineage>
</organism>